<dbReference type="InterPro" id="IPR029068">
    <property type="entry name" value="Glyas_Bleomycin-R_OHBP_Dase"/>
</dbReference>
<dbReference type="PROSITE" id="PS51819">
    <property type="entry name" value="VOC"/>
    <property type="match status" value="1"/>
</dbReference>
<evidence type="ECO:0000259" key="1">
    <source>
        <dbReference type="PROSITE" id="PS51819"/>
    </source>
</evidence>
<dbReference type="PANTHER" id="PTHR33993">
    <property type="entry name" value="GLYOXALASE-RELATED"/>
    <property type="match status" value="1"/>
</dbReference>
<dbReference type="GO" id="GO:0051213">
    <property type="term" value="F:dioxygenase activity"/>
    <property type="evidence" value="ECO:0007669"/>
    <property type="project" value="UniProtKB-KW"/>
</dbReference>
<feature type="domain" description="VOC" evidence="1">
    <location>
        <begin position="7"/>
        <end position="130"/>
    </location>
</feature>
<dbReference type="RefSeq" id="WP_148064834.1">
    <property type="nucleotide sequence ID" value="NZ_VRYZ01000005.1"/>
</dbReference>
<sequence>MSGTQIHFGFSKLLVNDLEAAAAFYASVCGLTELARVDSEIAGRPISEIMYNPTAEGAATFVLLQFTDGKTRGSDEVITGFQTEDLDAFVARAEQAGGSVVAAIKTMPEHGVRVAFVADPEGHLIEVVELLAG</sequence>
<gene>
    <name evidence="2" type="ORF">FVW59_13345</name>
</gene>
<dbReference type="AlphaFoldDB" id="A0A5C8ZV86"/>
<dbReference type="InterPro" id="IPR052164">
    <property type="entry name" value="Anthracycline_SecMetBiosynth"/>
</dbReference>
<evidence type="ECO:0000313" key="2">
    <source>
        <dbReference type="EMBL" id="TXS91181.1"/>
    </source>
</evidence>
<evidence type="ECO:0000313" key="3">
    <source>
        <dbReference type="Proteomes" id="UP000321933"/>
    </source>
</evidence>
<reference evidence="2 3" key="1">
    <citation type="submission" date="2019-08" db="EMBL/GenBank/DDBJ databases">
        <title>Parahaliea maris sp. nov., isolated from the surface seawater.</title>
        <authorList>
            <person name="Liu Y."/>
        </authorList>
    </citation>
    <scope>NUCLEOTIDE SEQUENCE [LARGE SCALE GENOMIC DNA]</scope>
    <source>
        <strain evidence="2 3">S2-26</strain>
    </source>
</reference>
<dbReference type="InterPro" id="IPR004360">
    <property type="entry name" value="Glyas_Fos-R_dOase_dom"/>
</dbReference>
<dbReference type="EMBL" id="VRYZ01000005">
    <property type="protein sequence ID" value="TXS91181.1"/>
    <property type="molecule type" value="Genomic_DNA"/>
</dbReference>
<name>A0A5C8ZV86_9GAMM</name>
<dbReference type="Gene3D" id="3.10.180.10">
    <property type="entry name" value="2,3-Dihydroxybiphenyl 1,2-Dioxygenase, domain 1"/>
    <property type="match status" value="1"/>
</dbReference>
<accession>A0A5C8ZV86</accession>
<dbReference type="OrthoDB" id="9789841at2"/>
<keyword evidence="2" id="KW-0223">Dioxygenase</keyword>
<keyword evidence="2" id="KW-0560">Oxidoreductase</keyword>
<dbReference type="InterPro" id="IPR037523">
    <property type="entry name" value="VOC_core"/>
</dbReference>
<dbReference type="SUPFAM" id="SSF54593">
    <property type="entry name" value="Glyoxalase/Bleomycin resistance protein/Dihydroxybiphenyl dioxygenase"/>
    <property type="match status" value="1"/>
</dbReference>
<keyword evidence="3" id="KW-1185">Reference proteome</keyword>
<dbReference type="Proteomes" id="UP000321933">
    <property type="component" value="Unassembled WGS sequence"/>
</dbReference>
<organism evidence="2 3">
    <name type="scientific">Parahaliea aestuarii</name>
    <dbReference type="NCBI Taxonomy" id="1852021"/>
    <lineage>
        <taxon>Bacteria</taxon>
        <taxon>Pseudomonadati</taxon>
        <taxon>Pseudomonadota</taxon>
        <taxon>Gammaproteobacteria</taxon>
        <taxon>Cellvibrionales</taxon>
        <taxon>Halieaceae</taxon>
        <taxon>Parahaliea</taxon>
    </lineage>
</organism>
<comment type="caution">
    <text evidence="2">The sequence shown here is derived from an EMBL/GenBank/DDBJ whole genome shotgun (WGS) entry which is preliminary data.</text>
</comment>
<dbReference type="Pfam" id="PF00903">
    <property type="entry name" value="Glyoxalase"/>
    <property type="match status" value="1"/>
</dbReference>
<proteinExistence type="predicted"/>
<protein>
    <submittedName>
        <fullName evidence="2">Glyoxalase/bleomycin resistance/dioxygenase family protein</fullName>
    </submittedName>
</protein>